<keyword evidence="2" id="KW-0472">Membrane</keyword>
<keyword evidence="2" id="KW-1133">Transmembrane helix</keyword>
<comment type="caution">
    <text evidence="3">The sequence shown here is derived from an EMBL/GenBank/DDBJ whole genome shotgun (WGS) entry which is preliminary data.</text>
</comment>
<evidence type="ECO:0000313" key="4">
    <source>
        <dbReference type="Proteomes" id="UP001595914"/>
    </source>
</evidence>
<proteinExistence type="predicted"/>
<dbReference type="RefSeq" id="WP_378413842.1">
    <property type="nucleotide sequence ID" value="NZ_JBHSFO010000001.1"/>
</dbReference>
<evidence type="ECO:0000313" key="3">
    <source>
        <dbReference type="EMBL" id="MFC4602587.1"/>
    </source>
</evidence>
<dbReference type="Proteomes" id="UP001595914">
    <property type="component" value="Unassembled WGS sequence"/>
</dbReference>
<evidence type="ECO:0000256" key="2">
    <source>
        <dbReference type="SAM" id="Phobius"/>
    </source>
</evidence>
<reference evidence="4" key="1">
    <citation type="journal article" date="2019" name="Int. J. Syst. Evol. Microbiol.">
        <title>The Global Catalogue of Microorganisms (GCM) 10K type strain sequencing project: providing services to taxonomists for standard genome sequencing and annotation.</title>
        <authorList>
            <consortium name="The Broad Institute Genomics Platform"/>
            <consortium name="The Broad Institute Genome Sequencing Center for Infectious Disease"/>
            <person name="Wu L."/>
            <person name="Ma J."/>
        </authorList>
    </citation>
    <scope>NUCLEOTIDE SEQUENCE [LARGE SCALE GENOMIC DNA]</scope>
    <source>
        <strain evidence="4">CCUG 54520</strain>
    </source>
</reference>
<feature type="region of interest" description="Disordered" evidence="1">
    <location>
        <begin position="1"/>
        <end position="24"/>
    </location>
</feature>
<gene>
    <name evidence="3" type="ORF">ACFO6S_02655</name>
</gene>
<feature type="transmembrane region" description="Helical" evidence="2">
    <location>
        <begin position="31"/>
        <end position="54"/>
    </location>
</feature>
<evidence type="ECO:0008006" key="5">
    <source>
        <dbReference type="Google" id="ProtNLM"/>
    </source>
</evidence>
<name>A0ABV9FQ18_9NOCA</name>
<evidence type="ECO:0000256" key="1">
    <source>
        <dbReference type="SAM" id="MobiDB-lite"/>
    </source>
</evidence>
<accession>A0ABV9FQ18</accession>
<sequence length="216" mass="21714">MNEDPTLPDAAMHPDHPSAPMPTPTQHRAPMLIAAFAVGLLAAAGIVAAAMAWIPAPNRGPVPVAPLVAAAPSTVYVTVPATSPPPAPVGTARMTVNPVVAAAAPDAATPAVRGTDGQGFVGSPAAHCRSGHPAAAVLRTAVSQAVICQGDDGGYYYRAVRLADGAALEVGGASPTGDGFVARTGSYSYLVSPVGLTVSRYGNTLSTQQALEFWAR</sequence>
<organism evidence="3 4">
    <name type="scientific">Rhodococcus kronopolitis</name>
    <dbReference type="NCBI Taxonomy" id="1460226"/>
    <lineage>
        <taxon>Bacteria</taxon>
        <taxon>Bacillati</taxon>
        <taxon>Actinomycetota</taxon>
        <taxon>Actinomycetes</taxon>
        <taxon>Mycobacteriales</taxon>
        <taxon>Nocardiaceae</taxon>
        <taxon>Rhodococcus</taxon>
    </lineage>
</organism>
<protein>
    <recommendedName>
        <fullName evidence="5">Serine/threonine protein kinase</fullName>
    </recommendedName>
</protein>
<keyword evidence="4" id="KW-1185">Reference proteome</keyword>
<dbReference type="EMBL" id="JBHSFO010000001">
    <property type="protein sequence ID" value="MFC4602587.1"/>
    <property type="molecule type" value="Genomic_DNA"/>
</dbReference>
<keyword evidence="2" id="KW-0812">Transmembrane</keyword>